<reference evidence="1 2" key="1">
    <citation type="journal article" date="2023" name="Nucleic Acids Res.">
        <title>The hologenome of Daphnia magna reveals possible DNA methylation and microbiome-mediated evolution of the host genome.</title>
        <authorList>
            <person name="Chaturvedi A."/>
            <person name="Li X."/>
            <person name="Dhandapani V."/>
            <person name="Marshall H."/>
            <person name="Kissane S."/>
            <person name="Cuenca-Cambronero M."/>
            <person name="Asole G."/>
            <person name="Calvet F."/>
            <person name="Ruiz-Romero M."/>
            <person name="Marangio P."/>
            <person name="Guigo R."/>
            <person name="Rago D."/>
            <person name="Mirbahai L."/>
            <person name="Eastwood N."/>
            <person name="Colbourne J.K."/>
            <person name="Zhou J."/>
            <person name="Mallon E."/>
            <person name="Orsini L."/>
        </authorList>
    </citation>
    <scope>NUCLEOTIDE SEQUENCE [LARGE SCALE GENOMIC DNA]</scope>
    <source>
        <strain evidence="1">LRV0_1</strain>
    </source>
</reference>
<proteinExistence type="predicted"/>
<comment type="caution">
    <text evidence="1">The sequence shown here is derived from an EMBL/GenBank/DDBJ whole genome shotgun (WGS) entry which is preliminary data.</text>
</comment>
<protein>
    <submittedName>
        <fullName evidence="1">Uncharacterized protein</fullName>
    </submittedName>
</protein>
<keyword evidence="2" id="KW-1185">Reference proteome</keyword>
<accession>A0ABQ9ZQV4</accession>
<name>A0ABQ9ZQV4_9CRUS</name>
<gene>
    <name evidence="1" type="ORF">OUZ56_030288</name>
</gene>
<dbReference type="EMBL" id="JAOYFB010000005">
    <property type="protein sequence ID" value="KAK4015307.1"/>
    <property type="molecule type" value="Genomic_DNA"/>
</dbReference>
<evidence type="ECO:0000313" key="1">
    <source>
        <dbReference type="EMBL" id="KAK4015307.1"/>
    </source>
</evidence>
<evidence type="ECO:0000313" key="2">
    <source>
        <dbReference type="Proteomes" id="UP001234178"/>
    </source>
</evidence>
<organism evidence="1 2">
    <name type="scientific">Daphnia magna</name>
    <dbReference type="NCBI Taxonomy" id="35525"/>
    <lineage>
        <taxon>Eukaryota</taxon>
        <taxon>Metazoa</taxon>
        <taxon>Ecdysozoa</taxon>
        <taxon>Arthropoda</taxon>
        <taxon>Crustacea</taxon>
        <taxon>Branchiopoda</taxon>
        <taxon>Diplostraca</taxon>
        <taxon>Cladocera</taxon>
        <taxon>Anomopoda</taxon>
        <taxon>Daphniidae</taxon>
        <taxon>Daphnia</taxon>
    </lineage>
</organism>
<dbReference type="Proteomes" id="UP001234178">
    <property type="component" value="Unassembled WGS sequence"/>
</dbReference>
<sequence length="66" mass="7285">MSDTWPTMEIKEHLTEDCFCFTTSTSKKVTSPVVPICSWAGTNSSKDCRSWNADQLSVGGNLLDRA</sequence>